<dbReference type="Gene3D" id="1.20.5.190">
    <property type="match status" value="2"/>
</dbReference>
<dbReference type="Proteomes" id="UP000694427">
    <property type="component" value="Unplaced"/>
</dbReference>
<feature type="transmembrane region" description="Helical" evidence="4">
    <location>
        <begin position="208"/>
        <end position="230"/>
    </location>
</feature>
<dbReference type="GO" id="GO:0120025">
    <property type="term" value="C:plasma membrane bounded cell projection"/>
    <property type="evidence" value="ECO:0007669"/>
    <property type="project" value="UniProtKB-ARBA"/>
</dbReference>
<reference evidence="7" key="2">
    <citation type="submission" date="2025-09" db="UniProtKB">
        <authorList>
            <consortium name="Ensembl"/>
        </authorList>
    </citation>
    <scope>IDENTIFICATION</scope>
</reference>
<dbReference type="InterPro" id="IPR023152">
    <property type="entry name" value="RasGAP_CS"/>
</dbReference>
<keyword evidence="4" id="KW-0472">Membrane</keyword>
<dbReference type="Pfam" id="PF00307">
    <property type="entry name" value="CH"/>
    <property type="match status" value="1"/>
</dbReference>
<dbReference type="GO" id="GO:0005516">
    <property type="term" value="F:calmodulin binding"/>
    <property type="evidence" value="ECO:0007669"/>
    <property type="project" value="UniProtKB-KW"/>
</dbReference>
<dbReference type="Pfam" id="PF00612">
    <property type="entry name" value="IQ"/>
    <property type="match status" value="3"/>
</dbReference>
<dbReference type="FunFam" id="1.10.418.10:FF:000013">
    <property type="entry name" value="IQ motif containing GTPase activating protein 1"/>
    <property type="match status" value="1"/>
</dbReference>
<dbReference type="GO" id="GO:0051015">
    <property type="term" value="F:actin filament binding"/>
    <property type="evidence" value="ECO:0007669"/>
    <property type="project" value="TreeGrafter"/>
</dbReference>
<dbReference type="PROSITE" id="PS50096">
    <property type="entry name" value="IQ"/>
    <property type="match status" value="4"/>
</dbReference>
<dbReference type="GO" id="GO:1903479">
    <property type="term" value="P:mitotic actomyosin contractile ring assembly actin filament organization"/>
    <property type="evidence" value="ECO:0007669"/>
    <property type="project" value="TreeGrafter"/>
</dbReference>
<accession>A0A8C1RL10</accession>
<evidence type="ECO:0000256" key="3">
    <source>
        <dbReference type="ARBA" id="ARBA00022860"/>
    </source>
</evidence>
<reference evidence="7" key="1">
    <citation type="submission" date="2025-08" db="UniProtKB">
        <authorList>
            <consortium name="Ensembl"/>
        </authorList>
    </citation>
    <scope>IDENTIFICATION</scope>
</reference>
<evidence type="ECO:0000313" key="8">
    <source>
        <dbReference type="Proteomes" id="UP000694427"/>
    </source>
</evidence>
<dbReference type="InterPro" id="IPR008936">
    <property type="entry name" value="Rho_GTPase_activation_prot"/>
</dbReference>
<feature type="domain" description="Calponin-homology (CH)" evidence="6">
    <location>
        <begin position="32"/>
        <end position="147"/>
    </location>
</feature>
<dbReference type="Pfam" id="PF03836">
    <property type="entry name" value="RasGAP_C"/>
    <property type="match status" value="1"/>
</dbReference>
<feature type="transmembrane region" description="Helical" evidence="4">
    <location>
        <begin position="291"/>
        <end position="312"/>
    </location>
</feature>
<feature type="domain" description="Ras-GAP" evidence="5">
    <location>
        <begin position="899"/>
        <end position="1115"/>
    </location>
</feature>
<dbReference type="PROSITE" id="PS00509">
    <property type="entry name" value="RAS_GTPASE_ACTIV_1"/>
    <property type="match status" value="1"/>
</dbReference>
<dbReference type="PANTHER" id="PTHR14149">
    <property type="entry name" value="RAS GTPASE-ACTIVATING PROTEIN WITH IQ MOTIF"/>
    <property type="match status" value="1"/>
</dbReference>
<dbReference type="InterPro" id="IPR036872">
    <property type="entry name" value="CH_dom_sf"/>
</dbReference>
<dbReference type="PROSITE" id="PS50021">
    <property type="entry name" value="CH"/>
    <property type="match status" value="1"/>
</dbReference>
<dbReference type="Pfam" id="PF00616">
    <property type="entry name" value="RasGAP"/>
    <property type="match status" value="1"/>
</dbReference>
<dbReference type="InterPro" id="IPR000048">
    <property type="entry name" value="IQ_motif_EF-hand-BS"/>
</dbReference>
<feature type="transmembrane region" description="Helical" evidence="4">
    <location>
        <begin position="237"/>
        <end position="257"/>
    </location>
</feature>
<evidence type="ECO:0000256" key="2">
    <source>
        <dbReference type="ARBA" id="ARBA00022737"/>
    </source>
</evidence>
<keyword evidence="3" id="KW-0112">Calmodulin-binding</keyword>
<dbReference type="PROSITE" id="PS50018">
    <property type="entry name" value="RAS_GTPASE_ACTIV_2"/>
    <property type="match status" value="1"/>
</dbReference>
<keyword evidence="8" id="KW-1185">Reference proteome</keyword>
<evidence type="ECO:0000256" key="4">
    <source>
        <dbReference type="SAM" id="Phobius"/>
    </source>
</evidence>
<dbReference type="Gene3D" id="1.10.418.10">
    <property type="entry name" value="Calponin-like domain"/>
    <property type="match status" value="1"/>
</dbReference>
<sequence>MGDGVQVRSGYERLTAEEMDEQRIQNVAYQYLCRLEEAKRWMEACLGEELPAPTELEEALRNGVYLAKLGHCFAPRVVPLKKIYDLDQQRYKASGLQFRHTDNINHWRSAMTEVGLPTIFHPETTDVYDKKNMPRAVYCIHALSLFLFRLGLAPQIHDLCGKVKFTEEEINNMKLELDKYGIQMPAFSKIGGILANELSVDEAAGKTHLTVCVCVCVLSLSLCVCVSLSLSLCVSMCVCVSLSVCVCVCLCVCVCVSLSVCVSLYVCVCVSLCVCVCVSLSLCVCLSMCVCVCLSLCVCVSLYVCVCVSLYVCVCVCVCVQAELQQEELFVAVEMLSAVALVNQAVEVQDFGAFSATLVSPAAGLADIDDSLMQRYFEELCELKRRAGKALLSWNDLQTGLNSVNTAAHQEHEQILTIGLINQALSRSDPQKTLSALMLPSSGLQDVLPLNAGRYHDVLTRAKRHKAELSRDPGAELWLADIQDAVRLANQDTQKALKMCLGLAAVNQAVKEGRASQTLRVLRLPEVALRSVVSGCADGYQTELTALLRAKTLEGDNRSPWMRTKLPDSSSYFFHLQKLEGTWERPQGFVQNSSFLTHEEIQAVCSSVTAAHSRGVQWKASEPLVLQLQAHMRGFLLRQKLAERLHFLNTQLPAVITIQSHWRRLVQQREYRRRLQHLYQNWRAVVKIQATVKMWLTRRRYLARLAYFRRHVGAIIRIQAFFRASRTREEYHLLVHSSAPPLSVVRKFAHLLEFGDSDIRQEGELQRLREDVVRSIRANRQLEADLDLMDLKIGLLVRNRVTLQEVVSHCKKLTKKNKEQLSDMMALDKHKGLKALSKEKRDKLEAYQHLFYLLDTHTSPPLYLAQLIFLMPQNKSTRFMETVIFTLFNYGSDCREAFLLLQLFTAALRHEIQVKVDRPQEVVTGSPTVIKMLVSFYRHARGQNALKDVLGPSIRDMLQDRSLNIRTDPLEIYKSWINQTESQTGQKSGLPYEVSVEEALSHSEVQQRLSISITNLKNLTERVLHAIISNTHKLPYGLRYTAKVLRDALQEKFPQAGEDELYKIVGNLIYYRYMNPAIVAPDGFDVVEFGAGSALLPGQRRTLGSIARILQHSAALKHFHGDSAHLRALNEYITHTHSRFRKFLRAVCDVPEPEERFNIDEYSETLILNRPVIYISISELINTHRLLLEHQDCLCPDPSDPLQQLLQDLGSVPSVQDLIGEGQLNPSDPNAEQTLSKMEVSLTLTSKFDVFKSSDEKPDARGILLSTKQLIIDVIRTQPGDTLSEVLRVSASRDQEVQHGWMMHQRAQRDAQTPEKMKRNQSLIADGNLTLEEKKRKIQRNLRRLETIGALSPPDTHTQILQLIAKDIRHQRVYRQRRQAELVKLRETLNSLQCKSCFHSEQVDYYSQYIHTCLQNLTNSKVNGKKASDSKGKKKRVTLSYTAARLHEKGVLLEIEDLPVTQFKNVIFDIVPGDEDGTFLVKARFMGVDMERFPLKYQDLLQLQYEEVAVMKMFDKAKVNVNLLIFLLNKKFFKK</sequence>
<dbReference type="SUPFAM" id="SSF143885">
    <property type="entry name" value="RGC domain-like"/>
    <property type="match status" value="1"/>
</dbReference>
<dbReference type="GO" id="GO:0005938">
    <property type="term" value="C:cell cortex"/>
    <property type="evidence" value="ECO:0007669"/>
    <property type="project" value="TreeGrafter"/>
</dbReference>
<dbReference type="Gene3D" id="1.10.506.10">
    <property type="entry name" value="GTPase Activation - p120gap, domain 1"/>
    <property type="match status" value="1"/>
</dbReference>
<keyword evidence="4" id="KW-0812">Transmembrane</keyword>
<dbReference type="SUPFAM" id="SSF48350">
    <property type="entry name" value="GTPase activation domain, GAP"/>
    <property type="match status" value="1"/>
</dbReference>
<keyword evidence="4" id="KW-1133">Transmembrane helix</keyword>
<dbReference type="PROSITE" id="PS01159">
    <property type="entry name" value="WW_DOMAIN_1"/>
    <property type="match status" value="1"/>
</dbReference>
<evidence type="ECO:0000259" key="6">
    <source>
        <dbReference type="PROSITE" id="PS50021"/>
    </source>
</evidence>
<keyword evidence="2" id="KW-0677">Repeat</keyword>
<feature type="transmembrane region" description="Helical" evidence="4">
    <location>
        <begin position="263"/>
        <end position="284"/>
    </location>
</feature>
<dbReference type="InterPro" id="IPR000593">
    <property type="entry name" value="RasGAP_C"/>
</dbReference>
<evidence type="ECO:0000256" key="1">
    <source>
        <dbReference type="ARBA" id="ARBA00022553"/>
    </source>
</evidence>
<dbReference type="SUPFAM" id="SSF47576">
    <property type="entry name" value="Calponin-homology domain, CH-domain"/>
    <property type="match status" value="1"/>
</dbReference>
<dbReference type="InterPro" id="IPR001202">
    <property type="entry name" value="WW_dom"/>
</dbReference>
<dbReference type="InterPro" id="IPR001936">
    <property type="entry name" value="RasGAP_dom"/>
</dbReference>
<dbReference type="PANTHER" id="PTHR14149:SF10">
    <property type="entry name" value="RAS GTPASE-ACTIVATING-LIKE PROTEIN IQGAP3"/>
    <property type="match status" value="1"/>
</dbReference>
<keyword evidence="1" id="KW-0597">Phosphoprotein</keyword>
<organism evidence="7 8">
    <name type="scientific">Cyprinus carpio</name>
    <name type="common">Common carp</name>
    <dbReference type="NCBI Taxonomy" id="7962"/>
    <lineage>
        <taxon>Eukaryota</taxon>
        <taxon>Metazoa</taxon>
        <taxon>Chordata</taxon>
        <taxon>Craniata</taxon>
        <taxon>Vertebrata</taxon>
        <taxon>Euteleostomi</taxon>
        <taxon>Actinopterygii</taxon>
        <taxon>Neopterygii</taxon>
        <taxon>Teleostei</taxon>
        <taxon>Ostariophysi</taxon>
        <taxon>Cypriniformes</taxon>
        <taxon>Cyprinidae</taxon>
        <taxon>Cyprininae</taxon>
        <taxon>Cyprinus</taxon>
    </lineage>
</organism>
<evidence type="ECO:0000313" key="7">
    <source>
        <dbReference type="Ensembl" id="ENSCCRP00010116863.1"/>
    </source>
</evidence>
<proteinExistence type="predicted"/>
<dbReference type="SMART" id="SM00015">
    <property type="entry name" value="IQ"/>
    <property type="match status" value="4"/>
</dbReference>
<dbReference type="InterPro" id="IPR001715">
    <property type="entry name" value="CH_dom"/>
</dbReference>
<dbReference type="SMART" id="SM00323">
    <property type="entry name" value="RasGAP"/>
    <property type="match status" value="1"/>
</dbReference>
<evidence type="ECO:0000259" key="5">
    <source>
        <dbReference type="PROSITE" id="PS50018"/>
    </source>
</evidence>
<dbReference type="FunFam" id="1.10.506.10:FF:000004">
    <property type="entry name" value="IQ motif containing GTPase activating protein 1"/>
    <property type="match status" value="1"/>
</dbReference>
<dbReference type="SMART" id="SM00033">
    <property type="entry name" value="CH"/>
    <property type="match status" value="1"/>
</dbReference>
<protein>
    <submittedName>
        <fullName evidence="7">IQ motif containing GTPase activating protein 3</fullName>
    </submittedName>
</protein>
<name>A0A8C1RL10_CYPCA</name>
<dbReference type="GO" id="GO:0005096">
    <property type="term" value="F:GTPase activator activity"/>
    <property type="evidence" value="ECO:0007669"/>
    <property type="project" value="TreeGrafter"/>
</dbReference>
<dbReference type="Ensembl" id="ENSCCRT00010129861.1">
    <property type="protein sequence ID" value="ENSCCRP00010116863.1"/>
    <property type="gene ID" value="ENSCCRG00010049168.1"/>
</dbReference>